<protein>
    <recommendedName>
        <fullName evidence="5">Mitochondria-eating protein C-terminal domain-containing protein</fullName>
    </recommendedName>
</protein>
<gene>
    <name evidence="3" type="ORF">MAR_023514</name>
</gene>
<evidence type="ECO:0000313" key="4">
    <source>
        <dbReference type="Proteomes" id="UP001164746"/>
    </source>
</evidence>
<evidence type="ECO:0000256" key="2">
    <source>
        <dbReference type="SAM" id="MobiDB-lite"/>
    </source>
</evidence>
<keyword evidence="4" id="KW-1185">Reference proteome</keyword>
<feature type="coiled-coil region" evidence="1">
    <location>
        <begin position="129"/>
        <end position="156"/>
    </location>
</feature>
<dbReference type="Proteomes" id="UP001164746">
    <property type="component" value="Chromosome 3"/>
</dbReference>
<name>A0ABY7DRB6_MYAAR</name>
<reference evidence="3" key="1">
    <citation type="submission" date="2022-11" db="EMBL/GenBank/DDBJ databases">
        <title>Centuries of genome instability and evolution in soft-shell clam transmissible cancer (bioRxiv).</title>
        <authorList>
            <person name="Hart S.F.M."/>
            <person name="Yonemitsu M.A."/>
            <person name="Giersch R.M."/>
            <person name="Beal B.F."/>
            <person name="Arriagada G."/>
            <person name="Davis B.W."/>
            <person name="Ostrander E.A."/>
            <person name="Goff S.P."/>
            <person name="Metzger M.J."/>
        </authorList>
    </citation>
    <scope>NUCLEOTIDE SEQUENCE</scope>
    <source>
        <strain evidence="3">MELC-2E11</strain>
        <tissue evidence="3">Siphon/mantle</tissue>
    </source>
</reference>
<proteinExistence type="predicted"/>
<feature type="compositionally biased region" description="Basic and acidic residues" evidence="2">
    <location>
        <begin position="25"/>
        <end position="41"/>
    </location>
</feature>
<sequence length="468" mass="53051">MIDTFKLQRTDMGSSASKGKATKNKVAEKKQINDSSQDHEVALSGNGKETSDDIDAADPNANKSLSANKILDAKSISRNQGIPFLEDLESCLELAEQLSREEDVETKQFVALQLSQLQKFLQMKQEQAERKIEEDIIEEEAQIEDLRDRIARLSAGEVLEGTSYENYLKMFRDLKGREWENLYKLLRKEKNEAQGTIFHNLIAILRETYDKTILKAHEAREQIVCQVIRPGDDPGNQAERQKKLRGLQREELNEIAELSKSCQTIRREVEEAQPMLFRTSGYSVPLRDAFEEYVMRCIEFSWVASFEDPKLFLVTDPKKELKGKNKKLVENFMYVDDVGRLFLVEWPAIVQGDKVISAWGLFDTTTNVSLTANDPSFAVSGDLIDEDENDFVQAPPHKPSKKAKTTDGNRTFNEDQIQPTRKHKPTSKPLAPQQRTEAASGANKGDTTYRPEKAAPGQRGKQSKGTDF</sequence>
<evidence type="ECO:0000256" key="1">
    <source>
        <dbReference type="SAM" id="Coils"/>
    </source>
</evidence>
<feature type="region of interest" description="Disordered" evidence="2">
    <location>
        <begin position="1"/>
        <end position="61"/>
    </location>
</feature>
<accession>A0ABY7DRB6</accession>
<evidence type="ECO:0000313" key="3">
    <source>
        <dbReference type="EMBL" id="WAQ99141.1"/>
    </source>
</evidence>
<organism evidence="3 4">
    <name type="scientific">Mya arenaria</name>
    <name type="common">Soft-shell clam</name>
    <dbReference type="NCBI Taxonomy" id="6604"/>
    <lineage>
        <taxon>Eukaryota</taxon>
        <taxon>Metazoa</taxon>
        <taxon>Spiralia</taxon>
        <taxon>Lophotrochozoa</taxon>
        <taxon>Mollusca</taxon>
        <taxon>Bivalvia</taxon>
        <taxon>Autobranchia</taxon>
        <taxon>Heteroconchia</taxon>
        <taxon>Euheterodonta</taxon>
        <taxon>Imparidentia</taxon>
        <taxon>Neoheterodontei</taxon>
        <taxon>Myida</taxon>
        <taxon>Myoidea</taxon>
        <taxon>Myidae</taxon>
        <taxon>Mya</taxon>
    </lineage>
</organism>
<keyword evidence="1" id="KW-0175">Coiled coil</keyword>
<feature type="region of interest" description="Disordered" evidence="2">
    <location>
        <begin position="389"/>
        <end position="468"/>
    </location>
</feature>
<dbReference type="EMBL" id="CP111014">
    <property type="protein sequence ID" value="WAQ99141.1"/>
    <property type="molecule type" value="Genomic_DNA"/>
</dbReference>
<feature type="compositionally biased region" description="Polar residues" evidence="2">
    <location>
        <begin position="406"/>
        <end position="419"/>
    </location>
</feature>
<evidence type="ECO:0008006" key="5">
    <source>
        <dbReference type="Google" id="ProtNLM"/>
    </source>
</evidence>